<keyword evidence="6" id="KW-1185">Reference proteome</keyword>
<keyword evidence="3" id="KW-0675">Receptor</keyword>
<gene>
    <name evidence="5" type="primary">Cnig_chr_V.g18570</name>
    <name evidence="5" type="ORF">B9Z55_018570</name>
</gene>
<dbReference type="Proteomes" id="UP000230233">
    <property type="component" value="Chromosome V"/>
</dbReference>
<evidence type="ECO:0000313" key="5">
    <source>
        <dbReference type="EMBL" id="PIC25761.1"/>
    </source>
</evidence>
<dbReference type="STRING" id="1611254.A0A2G5TFE2"/>
<dbReference type="PANTHER" id="PTHR24083">
    <property type="entry name" value="NUCLEAR HORMONE RECEPTOR"/>
    <property type="match status" value="1"/>
</dbReference>
<accession>A0A2G5TFE2</accession>
<dbReference type="GO" id="GO:0043565">
    <property type="term" value="F:sequence-specific DNA binding"/>
    <property type="evidence" value="ECO:0007669"/>
    <property type="project" value="InterPro"/>
</dbReference>
<proteinExistence type="predicted"/>
<organism evidence="5 6">
    <name type="scientific">Caenorhabditis nigoni</name>
    <dbReference type="NCBI Taxonomy" id="1611254"/>
    <lineage>
        <taxon>Eukaryota</taxon>
        <taxon>Metazoa</taxon>
        <taxon>Ecdysozoa</taxon>
        <taxon>Nematoda</taxon>
        <taxon>Chromadorea</taxon>
        <taxon>Rhabditida</taxon>
        <taxon>Rhabditina</taxon>
        <taxon>Rhabditomorpha</taxon>
        <taxon>Rhabditoidea</taxon>
        <taxon>Rhabditidae</taxon>
        <taxon>Peloderinae</taxon>
        <taxon>Caenorhabditis</taxon>
    </lineage>
</organism>
<dbReference type="Gene3D" id="1.10.565.10">
    <property type="entry name" value="Retinoid X Receptor"/>
    <property type="match status" value="2"/>
</dbReference>
<dbReference type="GO" id="GO:0008270">
    <property type="term" value="F:zinc ion binding"/>
    <property type="evidence" value="ECO:0007669"/>
    <property type="project" value="UniProtKB-KW"/>
</dbReference>
<reference evidence="6" key="1">
    <citation type="submission" date="2017-10" db="EMBL/GenBank/DDBJ databases">
        <title>Rapid genome shrinkage in a self-fertile nematode reveals novel sperm competition proteins.</title>
        <authorList>
            <person name="Yin D."/>
            <person name="Schwarz E.M."/>
            <person name="Thomas C.G."/>
            <person name="Felde R.L."/>
            <person name="Korf I.F."/>
            <person name="Cutter A.D."/>
            <person name="Schartner C.M."/>
            <person name="Ralston E.J."/>
            <person name="Meyer B.J."/>
            <person name="Haag E.S."/>
        </authorList>
    </citation>
    <scope>NUCLEOTIDE SEQUENCE [LARGE SCALE GENOMIC DNA]</scope>
    <source>
        <strain evidence="6">JU1422</strain>
    </source>
</reference>
<dbReference type="Pfam" id="PF00104">
    <property type="entry name" value="Hormone_recep"/>
    <property type="match status" value="2"/>
</dbReference>
<keyword evidence="2" id="KW-0804">Transcription</keyword>
<dbReference type="GO" id="GO:0003700">
    <property type="term" value="F:DNA-binding transcription factor activity"/>
    <property type="evidence" value="ECO:0007669"/>
    <property type="project" value="InterPro"/>
</dbReference>
<dbReference type="SUPFAM" id="SSF48508">
    <property type="entry name" value="Nuclear receptor ligand-binding domain"/>
    <property type="match status" value="2"/>
</dbReference>
<sequence>MVGFFWIESMIQTKCLLSVAEKCDLAADHQDTKTKLPKIWYLLNFLTSTEYIKTFPFFHKLSSNDQYVLARYVILPCFNLHNSYFSISKKYDTCLQPDGAKEPTEEDRHYSFDVKAVGPLIRCQIELIEYILLKAICISQLQLRCQSCRYKKCIEVGMNSKALELNETEKEALNFKKLAEVEKEQLEFPTIQAIISKENQNKTIIDMLCYLELKIDQFKNSAYNPLVIDYMKTTEELVTRKSILCLADHLGPMSGWPINRKVELPKVSRMRDVPDIDMKYSGPPARPIFSPANQKMWMFFNMMTTIEYAKTFNFLQKLDLNDQIVLVGQTTLLCMNLHNSYYAVSRKMEKCMHPDGTEQPQRDEYHYPVVSMALAPLIRCDIQPIEYILLKAIGLCNPTVHGLSEHGQTIIAKERQQFSDVLLDHCLRNRSDGPSRFVELLGIISVLLRQQRLQKDIHIYHISPIISRFPFPVQFLDEIMYS</sequence>
<dbReference type="InterPro" id="IPR050274">
    <property type="entry name" value="Nuclear_hormone_rcpt_NR2"/>
</dbReference>
<evidence type="ECO:0000256" key="1">
    <source>
        <dbReference type="ARBA" id="ARBA00023015"/>
    </source>
</evidence>
<dbReference type="InterPro" id="IPR000536">
    <property type="entry name" value="Nucl_hrmn_rcpt_lig-bd"/>
</dbReference>
<keyword evidence="1" id="KW-0805">Transcription regulation</keyword>
<evidence type="ECO:0000313" key="6">
    <source>
        <dbReference type="Proteomes" id="UP000230233"/>
    </source>
</evidence>
<dbReference type="OrthoDB" id="5852037at2759"/>
<name>A0A2G5TFE2_9PELO</name>
<evidence type="ECO:0000256" key="3">
    <source>
        <dbReference type="ARBA" id="ARBA00023170"/>
    </source>
</evidence>
<dbReference type="PROSITE" id="PS51843">
    <property type="entry name" value="NR_LBD"/>
    <property type="match status" value="1"/>
</dbReference>
<dbReference type="SMART" id="SM00430">
    <property type="entry name" value="HOLI"/>
    <property type="match status" value="2"/>
</dbReference>
<evidence type="ECO:0000259" key="4">
    <source>
        <dbReference type="PROSITE" id="PS51843"/>
    </source>
</evidence>
<dbReference type="InterPro" id="IPR035500">
    <property type="entry name" value="NHR-like_dom_sf"/>
</dbReference>
<dbReference type="AlphaFoldDB" id="A0A2G5TFE2"/>
<dbReference type="EMBL" id="PDUG01000005">
    <property type="protein sequence ID" value="PIC25761.1"/>
    <property type="molecule type" value="Genomic_DNA"/>
</dbReference>
<protein>
    <recommendedName>
        <fullName evidence="4">NR LBD domain-containing protein</fullName>
    </recommendedName>
</protein>
<evidence type="ECO:0000256" key="2">
    <source>
        <dbReference type="ARBA" id="ARBA00023163"/>
    </source>
</evidence>
<feature type="domain" description="NR LBD" evidence="4">
    <location>
        <begin position="200"/>
        <end position="482"/>
    </location>
</feature>
<comment type="caution">
    <text evidence="5">The sequence shown here is derived from an EMBL/GenBank/DDBJ whole genome shotgun (WGS) entry which is preliminary data.</text>
</comment>